<feature type="transmembrane region" description="Helical" evidence="9">
    <location>
        <begin position="350"/>
        <end position="376"/>
    </location>
</feature>
<keyword evidence="3" id="KW-0050">Antiport</keyword>
<organism evidence="11 12">
    <name type="scientific">Maledivibacter halophilus</name>
    <dbReference type="NCBI Taxonomy" id="36842"/>
    <lineage>
        <taxon>Bacteria</taxon>
        <taxon>Bacillati</taxon>
        <taxon>Bacillota</taxon>
        <taxon>Clostridia</taxon>
        <taxon>Peptostreptococcales</taxon>
        <taxon>Caminicellaceae</taxon>
        <taxon>Maledivibacter</taxon>
    </lineage>
</organism>
<keyword evidence="5 9" id="KW-0812">Transmembrane</keyword>
<name>A0A1T5K0Z7_9FIRM</name>
<dbReference type="GO" id="GO:0015297">
    <property type="term" value="F:antiporter activity"/>
    <property type="evidence" value="ECO:0007669"/>
    <property type="project" value="UniProtKB-KW"/>
</dbReference>
<dbReference type="InterPro" id="IPR004770">
    <property type="entry name" value="Na/H_antiport_NhaC"/>
</dbReference>
<keyword evidence="7 9" id="KW-0472">Membrane</keyword>
<dbReference type="RefSeq" id="WP_079490584.1">
    <property type="nucleotide sequence ID" value="NZ_FUZT01000003.1"/>
</dbReference>
<dbReference type="InterPro" id="IPR052180">
    <property type="entry name" value="NhaC_Na-H+_Antiporter"/>
</dbReference>
<dbReference type="AlphaFoldDB" id="A0A1T5K0Z7"/>
<comment type="similarity">
    <text evidence="8">Belongs to the NhaC Na(+)/H(+) (TC 2.A.35) antiporter family.</text>
</comment>
<accession>A0A1T5K0Z7</accession>
<keyword evidence="12" id="KW-1185">Reference proteome</keyword>
<dbReference type="OrthoDB" id="9762978at2"/>
<evidence type="ECO:0000256" key="1">
    <source>
        <dbReference type="ARBA" id="ARBA00004651"/>
    </source>
</evidence>
<evidence type="ECO:0000256" key="8">
    <source>
        <dbReference type="ARBA" id="ARBA00038435"/>
    </source>
</evidence>
<evidence type="ECO:0000259" key="10">
    <source>
        <dbReference type="Pfam" id="PF03553"/>
    </source>
</evidence>
<comment type="subcellular location">
    <subcellularLocation>
        <location evidence="1">Cell membrane</location>
        <topology evidence="1">Multi-pass membrane protein</topology>
    </subcellularLocation>
</comment>
<dbReference type="PANTHER" id="PTHR33451">
    <property type="entry name" value="MALATE-2H(+)/NA(+)-LACTATE ANTIPORTER"/>
    <property type="match status" value="1"/>
</dbReference>
<dbReference type="GO" id="GO:0005886">
    <property type="term" value="C:plasma membrane"/>
    <property type="evidence" value="ECO:0007669"/>
    <property type="project" value="UniProtKB-SubCell"/>
</dbReference>
<gene>
    <name evidence="11" type="ORF">SAMN02194393_01522</name>
</gene>
<evidence type="ECO:0000256" key="5">
    <source>
        <dbReference type="ARBA" id="ARBA00022692"/>
    </source>
</evidence>
<proteinExistence type="inferred from homology"/>
<evidence type="ECO:0000256" key="3">
    <source>
        <dbReference type="ARBA" id="ARBA00022449"/>
    </source>
</evidence>
<feature type="transmembrane region" description="Helical" evidence="9">
    <location>
        <begin position="38"/>
        <end position="57"/>
    </location>
</feature>
<feature type="transmembrane region" description="Helical" evidence="9">
    <location>
        <begin position="12"/>
        <end position="31"/>
    </location>
</feature>
<feature type="transmembrane region" description="Helical" evidence="9">
    <location>
        <begin position="234"/>
        <end position="253"/>
    </location>
</feature>
<feature type="transmembrane region" description="Helical" evidence="9">
    <location>
        <begin position="109"/>
        <end position="131"/>
    </location>
</feature>
<feature type="domain" description="Na+/H+ antiporter NhaC-like C-terminal" evidence="10">
    <location>
        <begin position="160"/>
        <end position="453"/>
    </location>
</feature>
<keyword evidence="6 9" id="KW-1133">Transmembrane helix</keyword>
<keyword evidence="4" id="KW-1003">Cell membrane</keyword>
<feature type="transmembrane region" description="Helical" evidence="9">
    <location>
        <begin position="77"/>
        <end position="102"/>
    </location>
</feature>
<dbReference type="Proteomes" id="UP000190285">
    <property type="component" value="Unassembled WGS sequence"/>
</dbReference>
<evidence type="ECO:0000313" key="12">
    <source>
        <dbReference type="Proteomes" id="UP000190285"/>
    </source>
</evidence>
<feature type="transmembrane region" description="Helical" evidence="9">
    <location>
        <begin position="193"/>
        <end position="214"/>
    </location>
</feature>
<dbReference type="Pfam" id="PF03553">
    <property type="entry name" value="Na_H_antiporter"/>
    <property type="match status" value="1"/>
</dbReference>
<sequence>MKNEKIMPSAKYAFLALGAIVLFMIVGINFLKVRIEVMMFLSWLIIVPFAKKLGYSFSELELAAYDMVRKGMQAISIILAVGMLVGAWISAGTVPTLIYYGLKVITPRFFLVTALILCSLVSLATGTSWGTMGTCGIAMMGIGAGLGIPAGMTAGAVISGAYFGDKLSPLSDSTNLAPAVSGTDVITHIKHMLYVTVPSYIITFIIFLFLGFRYGSDTADLSMIKEILNSLDGLYNIGIISLAPAILVIILLIRGQSPVTSILIGSATGFVVATLYQGFEPAYAAQALYTGFSGDFGSEFLNKLLNRGGLLSMANIASIMVSGLGLGGMLRHCGILQSILDVMAKKIKSVGGLVGSTMLVAYLANMIGGSMSFAAVMTGTLMSPLYEKWKLKPENLSRTIEDSSTLGAPLIPWNSNALFAMSMLQVSYGQYVGFAFFNFIDPVIALIFAYIGFSIKKYTDDELKDSSKAELA</sequence>
<evidence type="ECO:0000256" key="9">
    <source>
        <dbReference type="SAM" id="Phobius"/>
    </source>
</evidence>
<evidence type="ECO:0000256" key="4">
    <source>
        <dbReference type="ARBA" id="ARBA00022475"/>
    </source>
</evidence>
<dbReference type="PANTHER" id="PTHR33451:SF3">
    <property type="entry name" value="MALATE-2H(+)_NA(+)-LACTATE ANTIPORTER"/>
    <property type="match status" value="1"/>
</dbReference>
<evidence type="ECO:0000313" key="11">
    <source>
        <dbReference type="EMBL" id="SKC57185.1"/>
    </source>
</evidence>
<evidence type="ECO:0000256" key="6">
    <source>
        <dbReference type="ARBA" id="ARBA00022989"/>
    </source>
</evidence>
<evidence type="ECO:0000256" key="2">
    <source>
        <dbReference type="ARBA" id="ARBA00022448"/>
    </source>
</evidence>
<feature type="transmembrane region" description="Helical" evidence="9">
    <location>
        <begin position="310"/>
        <end position="330"/>
    </location>
</feature>
<dbReference type="NCBIfam" id="TIGR00931">
    <property type="entry name" value="antiport_nhaC"/>
    <property type="match status" value="1"/>
</dbReference>
<feature type="transmembrane region" description="Helical" evidence="9">
    <location>
        <begin position="431"/>
        <end position="453"/>
    </location>
</feature>
<dbReference type="EMBL" id="FUZT01000003">
    <property type="protein sequence ID" value="SKC57185.1"/>
    <property type="molecule type" value="Genomic_DNA"/>
</dbReference>
<reference evidence="11 12" key="1">
    <citation type="submission" date="2017-02" db="EMBL/GenBank/DDBJ databases">
        <authorList>
            <person name="Peterson S.W."/>
        </authorList>
    </citation>
    <scope>NUCLEOTIDE SEQUENCE [LARGE SCALE GENOMIC DNA]</scope>
    <source>
        <strain evidence="11 12">M1</strain>
    </source>
</reference>
<dbReference type="InterPro" id="IPR018461">
    <property type="entry name" value="Na/H_Antiport_NhaC-like_C"/>
</dbReference>
<evidence type="ECO:0000256" key="7">
    <source>
        <dbReference type="ARBA" id="ARBA00023136"/>
    </source>
</evidence>
<feature type="transmembrane region" description="Helical" evidence="9">
    <location>
        <begin position="137"/>
        <end position="163"/>
    </location>
</feature>
<protein>
    <submittedName>
        <fullName evidence="11">Na+:H+ antiporter, NhaC family</fullName>
    </submittedName>
</protein>
<keyword evidence="2" id="KW-0813">Transport</keyword>